<proteinExistence type="predicted"/>
<protein>
    <submittedName>
        <fullName evidence="1">Uncharacterized protein</fullName>
    </submittedName>
</protein>
<sequence length="58" mass="6787">MNPFDALKRGELREIVMSSKEFLLVRDELTKRPDFKHFIGTARKGGEVCFIWSEEART</sequence>
<accession>A0ABV8UT47</accession>
<gene>
    <name evidence="1" type="ORF">ACFO0S_01145</name>
</gene>
<comment type="caution">
    <text evidence="1">The sequence shown here is derived from an EMBL/GenBank/DDBJ whole genome shotgun (WGS) entry which is preliminary data.</text>
</comment>
<dbReference type="EMBL" id="JBHSEF010000008">
    <property type="protein sequence ID" value="MFC4353668.1"/>
    <property type="molecule type" value="Genomic_DNA"/>
</dbReference>
<dbReference type="Proteomes" id="UP001595733">
    <property type="component" value="Unassembled WGS sequence"/>
</dbReference>
<evidence type="ECO:0000313" key="2">
    <source>
        <dbReference type="Proteomes" id="UP001595733"/>
    </source>
</evidence>
<keyword evidence="2" id="KW-1185">Reference proteome</keyword>
<reference evidence="2" key="1">
    <citation type="journal article" date="2019" name="Int. J. Syst. Evol. Microbiol.">
        <title>The Global Catalogue of Microorganisms (GCM) 10K type strain sequencing project: providing services to taxonomists for standard genome sequencing and annotation.</title>
        <authorList>
            <consortium name="The Broad Institute Genomics Platform"/>
            <consortium name="The Broad Institute Genome Sequencing Center for Infectious Disease"/>
            <person name="Wu L."/>
            <person name="Ma J."/>
        </authorList>
    </citation>
    <scope>NUCLEOTIDE SEQUENCE [LARGE SCALE GENOMIC DNA]</scope>
    <source>
        <strain evidence="2">CCUG 50353</strain>
    </source>
</reference>
<dbReference type="RefSeq" id="WP_378139285.1">
    <property type="nucleotide sequence ID" value="NZ_JBHSEF010000008.1"/>
</dbReference>
<name>A0ABV8UT47_9BACL</name>
<evidence type="ECO:0000313" key="1">
    <source>
        <dbReference type="EMBL" id="MFC4353668.1"/>
    </source>
</evidence>
<organism evidence="1 2">
    <name type="scientific">Chryseomicrobium palamuruense</name>
    <dbReference type="NCBI Taxonomy" id="682973"/>
    <lineage>
        <taxon>Bacteria</taxon>
        <taxon>Bacillati</taxon>
        <taxon>Bacillota</taxon>
        <taxon>Bacilli</taxon>
        <taxon>Bacillales</taxon>
        <taxon>Caryophanaceae</taxon>
        <taxon>Chryseomicrobium</taxon>
    </lineage>
</organism>